<dbReference type="Pfam" id="PF23559">
    <property type="entry name" value="WHD_DRP"/>
    <property type="match status" value="1"/>
</dbReference>
<dbReference type="PANTHER" id="PTHR36766:SF40">
    <property type="entry name" value="DISEASE RESISTANCE PROTEIN RGA3"/>
    <property type="match status" value="1"/>
</dbReference>
<proteinExistence type="inferred from homology"/>
<organism evidence="12 13">
    <name type="scientific">Canna indica</name>
    <name type="common">Indian-shot</name>
    <dbReference type="NCBI Taxonomy" id="4628"/>
    <lineage>
        <taxon>Eukaryota</taxon>
        <taxon>Viridiplantae</taxon>
        <taxon>Streptophyta</taxon>
        <taxon>Embryophyta</taxon>
        <taxon>Tracheophyta</taxon>
        <taxon>Spermatophyta</taxon>
        <taxon>Magnoliopsida</taxon>
        <taxon>Liliopsida</taxon>
        <taxon>Zingiberales</taxon>
        <taxon>Cannaceae</taxon>
        <taxon>Canna</taxon>
    </lineage>
</organism>
<dbReference type="Gene3D" id="1.10.10.10">
    <property type="entry name" value="Winged helix-like DNA-binding domain superfamily/Winged helix DNA-binding domain"/>
    <property type="match status" value="1"/>
</dbReference>
<feature type="domain" description="NB-ARC" evidence="8">
    <location>
        <begin position="192"/>
        <end position="359"/>
    </location>
</feature>
<evidence type="ECO:0000256" key="6">
    <source>
        <dbReference type="ARBA" id="ARBA00022840"/>
    </source>
</evidence>
<evidence type="ECO:0000256" key="3">
    <source>
        <dbReference type="ARBA" id="ARBA00022737"/>
    </source>
</evidence>
<dbReference type="Pfam" id="PF00931">
    <property type="entry name" value="NB-ARC"/>
    <property type="match status" value="1"/>
</dbReference>
<dbReference type="Proteomes" id="UP001327560">
    <property type="component" value="Chromosome 1"/>
</dbReference>
<name>A0AAQ3JPI8_9LILI</name>
<feature type="domain" description="Disease resistance N-terminal" evidence="9">
    <location>
        <begin position="19"/>
        <end position="96"/>
    </location>
</feature>
<keyword evidence="4" id="KW-0547">Nucleotide-binding</keyword>
<dbReference type="PANTHER" id="PTHR36766">
    <property type="entry name" value="PLANT BROAD-SPECTRUM MILDEW RESISTANCE PROTEIN RPW8"/>
    <property type="match status" value="1"/>
</dbReference>
<keyword evidence="3" id="KW-0677">Repeat</keyword>
<dbReference type="SUPFAM" id="SSF52540">
    <property type="entry name" value="P-loop containing nucleoside triphosphate hydrolases"/>
    <property type="match status" value="1"/>
</dbReference>
<evidence type="ECO:0000256" key="4">
    <source>
        <dbReference type="ARBA" id="ARBA00022741"/>
    </source>
</evidence>
<dbReference type="InterPro" id="IPR036388">
    <property type="entry name" value="WH-like_DNA-bd_sf"/>
</dbReference>
<dbReference type="GO" id="GO:0009626">
    <property type="term" value="P:plant-type hypersensitive response"/>
    <property type="evidence" value="ECO:0007669"/>
    <property type="project" value="UniProtKB-ARBA"/>
</dbReference>
<dbReference type="SUPFAM" id="SSF52047">
    <property type="entry name" value="RNI-like"/>
    <property type="match status" value="2"/>
</dbReference>
<gene>
    <name evidence="12" type="ORF">Cni_G02321</name>
</gene>
<dbReference type="Pfam" id="PF18052">
    <property type="entry name" value="Rx_N"/>
    <property type="match status" value="1"/>
</dbReference>
<dbReference type="FunFam" id="1.10.10.10:FF:000322">
    <property type="entry name" value="Probable disease resistance protein At1g63360"/>
    <property type="match status" value="1"/>
</dbReference>
<dbReference type="GO" id="GO:0005524">
    <property type="term" value="F:ATP binding"/>
    <property type="evidence" value="ECO:0007669"/>
    <property type="project" value="UniProtKB-KW"/>
</dbReference>
<keyword evidence="13" id="KW-1185">Reference proteome</keyword>
<dbReference type="InterPro" id="IPR027417">
    <property type="entry name" value="P-loop_NTPase"/>
</dbReference>
<comment type="similarity">
    <text evidence="1">Belongs to the disease resistance NB-LRR family.</text>
</comment>
<dbReference type="InterPro" id="IPR041118">
    <property type="entry name" value="Rx_N"/>
</dbReference>
<accession>A0AAQ3JPI8</accession>
<dbReference type="SMART" id="SM00369">
    <property type="entry name" value="LRR_TYP"/>
    <property type="match status" value="5"/>
</dbReference>
<dbReference type="GO" id="GO:0002758">
    <property type="term" value="P:innate immune response-activating signaling pathway"/>
    <property type="evidence" value="ECO:0007669"/>
    <property type="project" value="UniProtKB-ARBA"/>
</dbReference>
<dbReference type="Gene3D" id="3.80.10.10">
    <property type="entry name" value="Ribonuclease Inhibitor"/>
    <property type="match status" value="4"/>
</dbReference>
<evidence type="ECO:0000259" key="10">
    <source>
        <dbReference type="Pfam" id="PF23559"/>
    </source>
</evidence>
<feature type="domain" description="Disease resistance protein winged helix" evidence="10">
    <location>
        <begin position="446"/>
        <end position="510"/>
    </location>
</feature>
<protein>
    <submittedName>
        <fullName evidence="12">Disease resistance protein RGA1 isoform X1</fullName>
    </submittedName>
</protein>
<keyword evidence="2" id="KW-0433">Leucine-rich repeat</keyword>
<keyword evidence="5" id="KW-0611">Plant defense</keyword>
<dbReference type="Gene3D" id="1.10.8.430">
    <property type="entry name" value="Helical domain of apoptotic protease-activating factors"/>
    <property type="match status" value="1"/>
</dbReference>
<evidence type="ECO:0000259" key="11">
    <source>
        <dbReference type="Pfam" id="PF25019"/>
    </source>
</evidence>
<evidence type="ECO:0000256" key="1">
    <source>
        <dbReference type="ARBA" id="ARBA00008894"/>
    </source>
</evidence>
<dbReference type="EMBL" id="CP136890">
    <property type="protein sequence ID" value="WOK93621.1"/>
    <property type="molecule type" value="Genomic_DNA"/>
</dbReference>
<dbReference type="GO" id="GO:0043531">
    <property type="term" value="F:ADP binding"/>
    <property type="evidence" value="ECO:0007669"/>
    <property type="project" value="InterPro"/>
</dbReference>
<dbReference type="Gene3D" id="3.40.50.300">
    <property type="entry name" value="P-loop containing nucleotide triphosphate hydrolases"/>
    <property type="match status" value="1"/>
</dbReference>
<evidence type="ECO:0000259" key="9">
    <source>
        <dbReference type="Pfam" id="PF18052"/>
    </source>
</evidence>
<feature type="coiled-coil region" evidence="7">
    <location>
        <begin position="34"/>
        <end position="68"/>
    </location>
</feature>
<keyword evidence="7" id="KW-0175">Coiled coil</keyword>
<dbReference type="InterPro" id="IPR056789">
    <property type="entry name" value="LRR_R13L1-DRL21"/>
</dbReference>
<evidence type="ECO:0000313" key="13">
    <source>
        <dbReference type="Proteomes" id="UP001327560"/>
    </source>
</evidence>
<dbReference type="InterPro" id="IPR032675">
    <property type="entry name" value="LRR_dom_sf"/>
</dbReference>
<dbReference type="PRINTS" id="PR00364">
    <property type="entry name" value="DISEASERSIST"/>
</dbReference>
<dbReference type="SUPFAM" id="SSF52058">
    <property type="entry name" value="L domain-like"/>
    <property type="match status" value="1"/>
</dbReference>
<dbReference type="InterPro" id="IPR003591">
    <property type="entry name" value="Leu-rich_rpt_typical-subtyp"/>
</dbReference>
<dbReference type="InterPro" id="IPR002182">
    <property type="entry name" value="NB-ARC"/>
</dbReference>
<evidence type="ECO:0000256" key="5">
    <source>
        <dbReference type="ARBA" id="ARBA00022821"/>
    </source>
</evidence>
<dbReference type="InterPro" id="IPR042197">
    <property type="entry name" value="Apaf_helical"/>
</dbReference>
<dbReference type="InterPro" id="IPR058922">
    <property type="entry name" value="WHD_DRP"/>
</dbReference>
<dbReference type="Pfam" id="PF25019">
    <property type="entry name" value="LRR_R13L1-DRL21"/>
    <property type="match status" value="1"/>
</dbReference>
<dbReference type="Gene3D" id="1.20.5.4130">
    <property type="match status" value="1"/>
</dbReference>
<evidence type="ECO:0000259" key="8">
    <source>
        <dbReference type="Pfam" id="PF00931"/>
    </source>
</evidence>
<evidence type="ECO:0000256" key="2">
    <source>
        <dbReference type="ARBA" id="ARBA00022614"/>
    </source>
</evidence>
<evidence type="ECO:0000313" key="12">
    <source>
        <dbReference type="EMBL" id="WOK93621.1"/>
    </source>
</evidence>
<reference evidence="12 13" key="1">
    <citation type="submission" date="2023-10" db="EMBL/GenBank/DDBJ databases">
        <title>Chromosome-scale genome assembly provides insights into flower coloration mechanisms of Canna indica.</title>
        <authorList>
            <person name="Li C."/>
        </authorList>
    </citation>
    <scope>NUCLEOTIDE SEQUENCE [LARGE SCALE GENOMIC DNA]</scope>
    <source>
        <tissue evidence="12">Flower</tissue>
    </source>
</reference>
<feature type="domain" description="R13L1/DRL21-like LRR repeat region" evidence="11">
    <location>
        <begin position="738"/>
        <end position="880"/>
    </location>
</feature>
<dbReference type="GO" id="GO:0042742">
    <property type="term" value="P:defense response to bacterium"/>
    <property type="evidence" value="ECO:0007669"/>
    <property type="project" value="UniProtKB-ARBA"/>
</dbReference>
<keyword evidence="6" id="KW-0067">ATP-binding</keyword>
<evidence type="ECO:0000256" key="7">
    <source>
        <dbReference type="SAM" id="Coils"/>
    </source>
</evidence>
<sequence length="1451" mass="167565">MSWPLDHHAMASWTSVPSIFRRLIRCLPSSSSNQDKIVLELKQLTNMLRDIREEIKAAEKREIKLELMELKDVAYDAEDILDEFKYEVMRARLKGKSAEEMDDEVDEELSDFAAASSILAEISIPQGMPDRIKKAKEKYNEISRSWEGLRLWEEIEDKEGHGSFLKKRRVDGTIKFGQTTSFVMKSEVYGRDSEKEDLIHWLFSDTSSKFSVLAVVGKGGLGKTTLAQLVYNDETVSRYFDLKIWICVSENFDIARLTKEMLEYNTMELCVLSDLSNLQDNLKVKLYGKKLLLVLDDVWNENNKLWESFRDSLTVAEAVRVIVTTRHESVAKIMQTEEPYRLGNLPEHDCWQLFQCHAFCGQNPNQFPDLIAIGKMIVKRCGGLPLAVKSLGGLLKHEKSDEESWNDVLQSELWDLDENEEILPALRLSYSRMPCHLKPCFLFCSVFPKDFTLKKKKVVRLWMAQGYVETIDERTMEELGREYFDELYSRSFFDQSSYYFKMHDSIHDMAAHISGNEYQSVVNLNQCYDLDKARHLFVKANDELMLFLLSKKLRPHLRTLCFGLDSILGSASLKFALSMTSLRALFIENIEQDEQTVPIGNLKHLRYLYIEGNMVRLHRSLGQLFNLQVLILKSTKLEVLPWEIGSLVNLQHLKIRSIVLENLPESVFLLYNLKKLKLKWCRRIRELSRSVGNLRNLQYLDLSYTGITSLPAEIWKLNKLESFFTNIIDVRKDMSWGIGELKELVNLTGLLISGLENMKIEDAKEINLKGMHQLNHLHLEWHNAEYDSDKKCFCVFLKFDQHILIDEETMAIALQNMQPHSNLKVLHLHGYDGVRYPSWIDDPSFNQLTEVFLYECGNEKITCLPMFGQLLSLEHLYLQRISHVKCIKGEFCRNMNMNSKSNNVAFPSLKYLEFKDMPEWVEWYGLLHGDLPQLKELKIRNCPRLRTLPTLPSKLEIVYIENCLKLSSVSGLHDLFHVLQLTLVDCPELEFPANVPLQAKFRMFECRECPNLNLILGPQNVSSLEKLFVTNCVRIHLPASNFFPPRLKSLWIKGYLNPLFLPQLNNFNSLHELRISGCPEIQLPLNFILPPKLEVLHIEDCLSPFVLLDLDNHNILYDVNISSCPELQLSREQFLSSKIHSFEIFNCSKVKSTLRFQSPNSLYTLKIIDCPELELSPNDSLPVSIVDLHIEDCLRLTSLVGLQHLSSLKELHISSCPELQLSSNESLPRRLNYLYIQDCLRLASLVGLPYVGNLEELRIIRCPELQLSPNDSLPVKLKYLGIKDCIRISSLVGLQYLDSLESLHLSRCPQLQISPKDSLPINLQYFHIEDCHRITSLVGFQYLDSLHTLHLSHCHVLELPLDESLPKNLQTISIIDCPKFTSLVGLQDLSSLKKLHLERCQLLRLMCDSPLPAMPNHSKIVGCPGLREWCNRNGYKYKEQVDEGDNVLRMM</sequence>